<proteinExistence type="inferred from homology"/>
<keyword evidence="2 9" id="KW-0813">Transport</keyword>
<dbReference type="Gene3D" id="1.20.5.1030">
    <property type="entry name" value="Preprotein translocase secy subunit"/>
    <property type="match status" value="1"/>
</dbReference>
<comment type="subcellular location">
    <subcellularLocation>
        <location evidence="9">Cell membrane</location>
        <topology evidence="9">Single-pass membrane protein</topology>
    </subcellularLocation>
    <subcellularLocation>
        <location evidence="1">Membrane</location>
    </subcellularLocation>
</comment>
<dbReference type="GO" id="GO:0043952">
    <property type="term" value="P:protein transport by the Sec complex"/>
    <property type="evidence" value="ECO:0007669"/>
    <property type="project" value="UniProtKB-UniRule"/>
</dbReference>
<evidence type="ECO:0000256" key="9">
    <source>
        <dbReference type="HAMAP-Rule" id="MF_00422"/>
    </source>
</evidence>
<feature type="transmembrane region" description="Helical" evidence="9">
    <location>
        <begin position="42"/>
        <end position="66"/>
    </location>
</feature>
<comment type="subunit">
    <text evidence="9">Component of the Sec protein translocase complex. Heterotrimer consisting of SecY, SecE and SecG subunits. The heterotrimers can form oligomers, although 1 heterotrimer is thought to be able to translocate proteins. Interacts with the ribosome. Interacts with SecDF, and other proteins may be involved. Interacts with SecA.</text>
</comment>
<evidence type="ECO:0000256" key="6">
    <source>
        <dbReference type="ARBA" id="ARBA00022989"/>
    </source>
</evidence>
<dbReference type="EMBL" id="DWYY01000099">
    <property type="protein sequence ID" value="HJA93246.1"/>
    <property type="molecule type" value="Genomic_DNA"/>
</dbReference>
<evidence type="ECO:0000256" key="2">
    <source>
        <dbReference type="ARBA" id="ARBA00022448"/>
    </source>
</evidence>
<name>A0A9D2I4R1_9FIRM</name>
<dbReference type="HAMAP" id="MF_00422">
    <property type="entry name" value="SecE"/>
    <property type="match status" value="1"/>
</dbReference>
<reference evidence="10" key="1">
    <citation type="journal article" date="2021" name="PeerJ">
        <title>Extensive microbial diversity within the chicken gut microbiome revealed by metagenomics and culture.</title>
        <authorList>
            <person name="Gilroy R."/>
            <person name="Ravi A."/>
            <person name="Getino M."/>
            <person name="Pursley I."/>
            <person name="Horton D.L."/>
            <person name="Alikhan N.F."/>
            <person name="Baker D."/>
            <person name="Gharbi K."/>
            <person name="Hall N."/>
            <person name="Watson M."/>
            <person name="Adriaenssens E.M."/>
            <person name="Foster-Nyarko E."/>
            <person name="Jarju S."/>
            <person name="Secka A."/>
            <person name="Antonio M."/>
            <person name="Oren A."/>
            <person name="Chaudhuri R.R."/>
            <person name="La Ragione R."/>
            <person name="Hildebrand F."/>
            <person name="Pallen M.J."/>
        </authorList>
    </citation>
    <scope>NUCLEOTIDE SEQUENCE</scope>
    <source>
        <strain evidence="10">CHK179-7159</strain>
    </source>
</reference>
<dbReference type="GO" id="GO:0005886">
    <property type="term" value="C:plasma membrane"/>
    <property type="evidence" value="ECO:0007669"/>
    <property type="project" value="UniProtKB-SubCell"/>
</dbReference>
<protein>
    <recommendedName>
        <fullName evidence="9">Protein translocase subunit SecE</fullName>
    </recommendedName>
</protein>
<comment type="function">
    <text evidence="9">Essential subunit of the Sec protein translocation channel SecYEG. Clamps together the 2 halves of SecY. May contact the channel plug during translocation.</text>
</comment>
<organism evidence="10 11">
    <name type="scientific">Candidatus Eisenbergiella merdipullorum</name>
    <dbReference type="NCBI Taxonomy" id="2838553"/>
    <lineage>
        <taxon>Bacteria</taxon>
        <taxon>Bacillati</taxon>
        <taxon>Bacillota</taxon>
        <taxon>Clostridia</taxon>
        <taxon>Lachnospirales</taxon>
        <taxon>Lachnospiraceae</taxon>
        <taxon>Eisenbergiella</taxon>
    </lineage>
</organism>
<keyword evidence="8 9" id="KW-0472">Membrane</keyword>
<evidence type="ECO:0000256" key="1">
    <source>
        <dbReference type="ARBA" id="ARBA00004370"/>
    </source>
</evidence>
<keyword evidence="6 9" id="KW-1133">Transmembrane helix</keyword>
<keyword evidence="3 9" id="KW-1003">Cell membrane</keyword>
<dbReference type="GO" id="GO:0006605">
    <property type="term" value="P:protein targeting"/>
    <property type="evidence" value="ECO:0007669"/>
    <property type="project" value="UniProtKB-UniRule"/>
</dbReference>
<dbReference type="GO" id="GO:0008320">
    <property type="term" value="F:protein transmembrane transporter activity"/>
    <property type="evidence" value="ECO:0007669"/>
    <property type="project" value="UniProtKB-UniRule"/>
</dbReference>
<keyword evidence="7 9" id="KW-0811">Translocation</keyword>
<keyword evidence="4 9" id="KW-0812">Transmembrane</keyword>
<dbReference type="InterPro" id="IPR005807">
    <property type="entry name" value="SecE_bac"/>
</dbReference>
<evidence type="ECO:0000256" key="3">
    <source>
        <dbReference type="ARBA" id="ARBA00022475"/>
    </source>
</evidence>
<dbReference type="Proteomes" id="UP000886858">
    <property type="component" value="Unassembled WGS sequence"/>
</dbReference>
<dbReference type="Pfam" id="PF00584">
    <property type="entry name" value="SecE"/>
    <property type="match status" value="1"/>
</dbReference>
<dbReference type="InterPro" id="IPR038379">
    <property type="entry name" value="SecE_sf"/>
</dbReference>
<evidence type="ECO:0000256" key="7">
    <source>
        <dbReference type="ARBA" id="ARBA00023010"/>
    </source>
</evidence>
<comment type="caution">
    <text evidence="10">The sequence shown here is derived from an EMBL/GenBank/DDBJ whole genome shotgun (WGS) entry which is preliminary data.</text>
</comment>
<keyword evidence="5 9" id="KW-0653">Protein transport</keyword>
<sequence length="71" mass="7778">MNSPSKEAKASKPAKPKFFQGVKAEFKKITWPDKELLLKQSVAVVAISIVLGAIIAVLDLVLQYAIDLLVR</sequence>
<dbReference type="NCBIfam" id="TIGR00964">
    <property type="entry name" value="secE_bact"/>
    <property type="match status" value="1"/>
</dbReference>
<dbReference type="GO" id="GO:0065002">
    <property type="term" value="P:intracellular protein transmembrane transport"/>
    <property type="evidence" value="ECO:0007669"/>
    <property type="project" value="UniProtKB-UniRule"/>
</dbReference>
<evidence type="ECO:0000256" key="4">
    <source>
        <dbReference type="ARBA" id="ARBA00022692"/>
    </source>
</evidence>
<dbReference type="AlphaFoldDB" id="A0A9D2I4R1"/>
<dbReference type="InterPro" id="IPR001901">
    <property type="entry name" value="Translocase_SecE/Sec61-g"/>
</dbReference>
<evidence type="ECO:0000256" key="8">
    <source>
        <dbReference type="ARBA" id="ARBA00023136"/>
    </source>
</evidence>
<gene>
    <name evidence="9 10" type="primary">secE</name>
    <name evidence="10" type="ORF">H9717_09085</name>
</gene>
<evidence type="ECO:0000256" key="5">
    <source>
        <dbReference type="ARBA" id="ARBA00022927"/>
    </source>
</evidence>
<dbReference type="GO" id="GO:0009306">
    <property type="term" value="P:protein secretion"/>
    <property type="evidence" value="ECO:0007669"/>
    <property type="project" value="UniProtKB-UniRule"/>
</dbReference>
<comment type="similarity">
    <text evidence="9">Belongs to the SecE/SEC61-gamma family.</text>
</comment>
<dbReference type="PANTHER" id="PTHR33910:SF1">
    <property type="entry name" value="PROTEIN TRANSLOCASE SUBUNIT SECE"/>
    <property type="match status" value="1"/>
</dbReference>
<accession>A0A9D2I4R1</accession>
<evidence type="ECO:0000313" key="10">
    <source>
        <dbReference type="EMBL" id="HJA93246.1"/>
    </source>
</evidence>
<dbReference type="PANTHER" id="PTHR33910">
    <property type="entry name" value="PROTEIN TRANSLOCASE SUBUNIT SECE"/>
    <property type="match status" value="1"/>
</dbReference>
<reference evidence="10" key="2">
    <citation type="submission" date="2021-04" db="EMBL/GenBank/DDBJ databases">
        <authorList>
            <person name="Gilroy R."/>
        </authorList>
    </citation>
    <scope>NUCLEOTIDE SEQUENCE</scope>
    <source>
        <strain evidence="10">CHK179-7159</strain>
    </source>
</reference>
<evidence type="ECO:0000313" key="11">
    <source>
        <dbReference type="Proteomes" id="UP000886858"/>
    </source>
</evidence>